<keyword evidence="2" id="KW-1185">Reference proteome</keyword>
<dbReference type="AlphaFoldDB" id="A0ABD1UVP5"/>
<evidence type="ECO:0000313" key="1">
    <source>
        <dbReference type="EMBL" id="KAL2529139.1"/>
    </source>
</evidence>
<reference evidence="2" key="1">
    <citation type="submission" date="2024-07" db="EMBL/GenBank/DDBJ databases">
        <title>Two chromosome-level genome assemblies of Korean endemic species Abeliophyllum distichum and Forsythia ovata (Oleaceae).</title>
        <authorList>
            <person name="Jang H."/>
        </authorList>
    </citation>
    <scope>NUCLEOTIDE SEQUENCE [LARGE SCALE GENOMIC DNA]</scope>
</reference>
<dbReference type="EMBL" id="JBFOLJ010000006">
    <property type="protein sequence ID" value="KAL2529139.1"/>
    <property type="molecule type" value="Genomic_DNA"/>
</dbReference>
<gene>
    <name evidence="1" type="ORF">Fot_21740</name>
</gene>
<name>A0ABD1UVP5_9LAMI</name>
<protein>
    <submittedName>
        <fullName evidence="1">Uncharacterized protein</fullName>
    </submittedName>
</protein>
<accession>A0ABD1UVP5</accession>
<organism evidence="1 2">
    <name type="scientific">Forsythia ovata</name>
    <dbReference type="NCBI Taxonomy" id="205694"/>
    <lineage>
        <taxon>Eukaryota</taxon>
        <taxon>Viridiplantae</taxon>
        <taxon>Streptophyta</taxon>
        <taxon>Embryophyta</taxon>
        <taxon>Tracheophyta</taxon>
        <taxon>Spermatophyta</taxon>
        <taxon>Magnoliopsida</taxon>
        <taxon>eudicotyledons</taxon>
        <taxon>Gunneridae</taxon>
        <taxon>Pentapetalae</taxon>
        <taxon>asterids</taxon>
        <taxon>lamiids</taxon>
        <taxon>Lamiales</taxon>
        <taxon>Oleaceae</taxon>
        <taxon>Forsythieae</taxon>
        <taxon>Forsythia</taxon>
    </lineage>
</organism>
<comment type="caution">
    <text evidence="1">The sequence shown here is derived from an EMBL/GenBank/DDBJ whole genome shotgun (WGS) entry which is preliminary data.</text>
</comment>
<proteinExistence type="predicted"/>
<evidence type="ECO:0000313" key="2">
    <source>
        <dbReference type="Proteomes" id="UP001604277"/>
    </source>
</evidence>
<dbReference type="Proteomes" id="UP001604277">
    <property type="component" value="Unassembled WGS sequence"/>
</dbReference>
<sequence>MKNAKTLGGIATVHKGKSSTLCGARKRAFQHSVGAVASNALPVKRKDVFYLPVMWKYRCNFAVITSKCDIKNILKSSDDILELTQASLTKEDNISTHCESSTCPSEH</sequence>